<evidence type="ECO:0008006" key="4">
    <source>
        <dbReference type="Google" id="ProtNLM"/>
    </source>
</evidence>
<dbReference type="Proteomes" id="UP000460221">
    <property type="component" value="Unassembled WGS sequence"/>
</dbReference>
<dbReference type="InterPro" id="IPR003673">
    <property type="entry name" value="CoA-Trfase_fam_III"/>
</dbReference>
<evidence type="ECO:0000313" key="3">
    <source>
        <dbReference type="Proteomes" id="UP000460221"/>
    </source>
</evidence>
<keyword evidence="3" id="KW-1185">Reference proteome</keyword>
<evidence type="ECO:0000313" key="2">
    <source>
        <dbReference type="EMBL" id="MTD16068.1"/>
    </source>
</evidence>
<feature type="region of interest" description="Disordered" evidence="1">
    <location>
        <begin position="1"/>
        <end position="20"/>
    </location>
</feature>
<reference evidence="2 3" key="1">
    <citation type="submission" date="2019-11" db="EMBL/GenBank/DDBJ databases">
        <authorList>
            <person name="Jiang L.-Q."/>
        </authorList>
    </citation>
    <scope>NUCLEOTIDE SEQUENCE [LARGE SCALE GENOMIC DNA]</scope>
    <source>
        <strain evidence="2 3">YIM 132087</strain>
    </source>
</reference>
<dbReference type="PANTHER" id="PTHR48228:SF4">
    <property type="entry name" value="BLR3030 PROTEIN"/>
    <property type="match status" value="1"/>
</dbReference>
<dbReference type="InterPro" id="IPR044855">
    <property type="entry name" value="CoA-Trfase_III_dom3_sf"/>
</dbReference>
<dbReference type="Gene3D" id="3.30.1540.10">
    <property type="entry name" value="formyl-coa transferase, domain 3"/>
    <property type="match status" value="1"/>
</dbReference>
<sequence>MPTSHPRSDLPTERRSEIGSTVRGVDQIEAVEALFTTAWVALSGSSLPETALSESSTVPDVRWTGDASLPSRLPVLPALAATIGCSTAAAGILWSARGGHPGSPEVSLADAAIAGRSERYAHRLGESVPETLFAPLSRFWPTSDGWVRLHTNYPWHLERALTALDLGPESPDSDIVGQRLLTRTSTDWEERFAAVGALCAAVRTPQEWAAHPQGRASADAPLVAWDRAAGPANTTQAPPPLPAAGVRVLDLTRVIAGPVATRTLAAWGADVLRIDPPQYPELEDAAVDTLSGKRSATVDLAAGRTVLHELLSTADVLVHGYRPGALDRFGLSAADLRERYPHLAVISLSAWGTSGPWADRRGFDSLVQAASGLAVLEAGGPDRPPAALPAQVLDHGTGYLAAAAAMLAIADRITSGRTSHARLSLATTARWLTGVAAPADNEPAQPQSIPRMVTLQGATTAVEVVAPPGSLGDTLPCWTSTTRLGADRPEWLSDSAAPDHGR</sequence>
<proteinExistence type="predicted"/>
<dbReference type="Pfam" id="PF02515">
    <property type="entry name" value="CoA_transf_3"/>
    <property type="match status" value="2"/>
</dbReference>
<dbReference type="InterPro" id="IPR023606">
    <property type="entry name" value="CoA-Trfase_III_dom_1_sf"/>
</dbReference>
<name>A0A7K1FPJ3_9ACTN</name>
<accession>A0A7K1FPJ3</accession>
<gene>
    <name evidence="2" type="ORF">GIS00_19200</name>
</gene>
<dbReference type="Gene3D" id="3.40.50.10540">
    <property type="entry name" value="Crotonobetainyl-coa:carnitine coa-transferase, domain 1"/>
    <property type="match status" value="2"/>
</dbReference>
<dbReference type="EMBL" id="WLYK01000008">
    <property type="protein sequence ID" value="MTD16068.1"/>
    <property type="molecule type" value="Genomic_DNA"/>
</dbReference>
<dbReference type="AlphaFoldDB" id="A0A7K1FPJ3"/>
<protein>
    <recommendedName>
        <fullName evidence="4">CoA transferase</fullName>
    </recommendedName>
</protein>
<dbReference type="SUPFAM" id="SSF89796">
    <property type="entry name" value="CoA-transferase family III (CaiB/BaiF)"/>
    <property type="match status" value="2"/>
</dbReference>
<organism evidence="2 3">
    <name type="scientific">Nakamurella alba</name>
    <dbReference type="NCBI Taxonomy" id="2665158"/>
    <lineage>
        <taxon>Bacteria</taxon>
        <taxon>Bacillati</taxon>
        <taxon>Actinomycetota</taxon>
        <taxon>Actinomycetes</taxon>
        <taxon>Nakamurellales</taxon>
        <taxon>Nakamurellaceae</taxon>
        <taxon>Nakamurella</taxon>
    </lineage>
</organism>
<feature type="compositionally biased region" description="Basic and acidic residues" evidence="1">
    <location>
        <begin position="1"/>
        <end position="17"/>
    </location>
</feature>
<evidence type="ECO:0000256" key="1">
    <source>
        <dbReference type="SAM" id="MobiDB-lite"/>
    </source>
</evidence>
<dbReference type="PANTHER" id="PTHR48228">
    <property type="entry name" value="SUCCINYL-COA--D-CITRAMALATE COA-TRANSFERASE"/>
    <property type="match status" value="1"/>
</dbReference>
<comment type="caution">
    <text evidence="2">The sequence shown here is derived from an EMBL/GenBank/DDBJ whole genome shotgun (WGS) entry which is preliminary data.</text>
</comment>
<dbReference type="InterPro" id="IPR050509">
    <property type="entry name" value="CoA-transferase_III"/>
</dbReference>
<dbReference type="GO" id="GO:0003824">
    <property type="term" value="F:catalytic activity"/>
    <property type="evidence" value="ECO:0007669"/>
    <property type="project" value="InterPro"/>
</dbReference>